<comment type="caution">
    <text evidence="2">The sequence shown here is derived from an EMBL/GenBank/DDBJ whole genome shotgun (WGS) entry which is preliminary data.</text>
</comment>
<accession>A0ABV5C3Y1</accession>
<dbReference type="InterPro" id="IPR046532">
    <property type="entry name" value="DUF6597"/>
</dbReference>
<dbReference type="EMBL" id="JBHIRY010000011">
    <property type="protein sequence ID" value="MFB5761305.1"/>
    <property type="molecule type" value="Genomic_DNA"/>
</dbReference>
<feature type="domain" description="DUF6597" evidence="1">
    <location>
        <begin position="25"/>
        <end position="66"/>
    </location>
</feature>
<evidence type="ECO:0000259" key="1">
    <source>
        <dbReference type="Pfam" id="PF20240"/>
    </source>
</evidence>
<reference evidence="2 3" key="1">
    <citation type="submission" date="2024-09" db="EMBL/GenBank/DDBJ databases">
        <title>Paenibacillus zeirhizospherea sp. nov., isolated from surface of the maize (Zea mays) roots in a horticulture field, Hungary.</title>
        <authorList>
            <person name="Marton D."/>
            <person name="Farkas M."/>
            <person name="Bedics A."/>
            <person name="Toth E."/>
            <person name="Tancsics A."/>
            <person name="Boka K."/>
            <person name="Marati G."/>
            <person name="Kriszt B."/>
            <person name="Cserhati M."/>
        </authorList>
    </citation>
    <scope>NUCLEOTIDE SEQUENCE [LARGE SCALE GENOMIC DNA]</scope>
    <source>
        <strain evidence="2 3">JCM 18446</strain>
    </source>
</reference>
<protein>
    <submittedName>
        <fullName evidence="2">DUF6597 domain-containing transcriptional factor</fullName>
    </submittedName>
</protein>
<proteinExistence type="predicted"/>
<dbReference type="RefSeq" id="WP_375520451.1">
    <property type="nucleotide sequence ID" value="NZ_JBHIRY010000011.1"/>
</dbReference>
<organism evidence="2 3">
    <name type="scientific">Paenibacillus medicaginis</name>
    <dbReference type="NCBI Taxonomy" id="1470560"/>
    <lineage>
        <taxon>Bacteria</taxon>
        <taxon>Bacillati</taxon>
        <taxon>Bacillota</taxon>
        <taxon>Bacilli</taxon>
        <taxon>Bacillales</taxon>
        <taxon>Paenibacillaceae</taxon>
        <taxon>Paenibacillus</taxon>
    </lineage>
</organism>
<keyword evidence="3" id="KW-1185">Reference proteome</keyword>
<sequence>MIHSYRPVPSPKLQPELHHPGYSYREYVPSHHLAPYIVCYWTMDFQPGAEEQLHRIIPDGCKVVSFLHFDPFCHMNYEVAACESLS</sequence>
<name>A0ABV5C3Y1_9BACL</name>
<evidence type="ECO:0000313" key="2">
    <source>
        <dbReference type="EMBL" id="MFB5761305.1"/>
    </source>
</evidence>
<dbReference type="Pfam" id="PF20240">
    <property type="entry name" value="DUF6597"/>
    <property type="match status" value="1"/>
</dbReference>
<gene>
    <name evidence="2" type="ORF">ACE5LO_12980</name>
</gene>
<evidence type="ECO:0000313" key="3">
    <source>
        <dbReference type="Proteomes" id="UP001580430"/>
    </source>
</evidence>
<dbReference type="Proteomes" id="UP001580430">
    <property type="component" value="Unassembled WGS sequence"/>
</dbReference>